<feature type="region of interest" description="Disordered" evidence="1">
    <location>
        <begin position="594"/>
        <end position="676"/>
    </location>
</feature>
<organism evidence="3 4">
    <name type="scientific">Ceratobasidium theobromae</name>
    <dbReference type="NCBI Taxonomy" id="1582974"/>
    <lineage>
        <taxon>Eukaryota</taxon>
        <taxon>Fungi</taxon>
        <taxon>Dikarya</taxon>
        <taxon>Basidiomycota</taxon>
        <taxon>Agaricomycotina</taxon>
        <taxon>Agaricomycetes</taxon>
        <taxon>Cantharellales</taxon>
        <taxon>Ceratobasidiaceae</taxon>
        <taxon>Ceratobasidium</taxon>
    </lineage>
</organism>
<comment type="caution">
    <text evidence="3">The sequence shown here is derived from an EMBL/GenBank/DDBJ whole genome shotgun (WGS) entry which is preliminary data.</text>
</comment>
<protein>
    <recommendedName>
        <fullName evidence="2">DUF3835 domain-containing protein</fullName>
    </recommendedName>
</protein>
<keyword evidence="4" id="KW-1185">Reference proteome</keyword>
<feature type="compositionally biased region" description="Polar residues" evidence="1">
    <location>
        <begin position="166"/>
        <end position="175"/>
    </location>
</feature>
<feature type="region of interest" description="Disordered" evidence="1">
    <location>
        <begin position="145"/>
        <end position="254"/>
    </location>
</feature>
<feature type="domain" description="DUF3835" evidence="2">
    <location>
        <begin position="347"/>
        <end position="419"/>
    </location>
</feature>
<dbReference type="EMBL" id="SSOP01000006">
    <property type="protein sequence ID" value="KAB5595792.1"/>
    <property type="molecule type" value="Genomic_DNA"/>
</dbReference>
<feature type="compositionally biased region" description="Polar residues" evidence="1">
    <location>
        <begin position="621"/>
        <end position="642"/>
    </location>
</feature>
<dbReference type="Pfam" id="PF12927">
    <property type="entry name" value="DUF3835"/>
    <property type="match status" value="1"/>
</dbReference>
<evidence type="ECO:0000313" key="4">
    <source>
        <dbReference type="Proteomes" id="UP000383932"/>
    </source>
</evidence>
<evidence type="ECO:0000259" key="2">
    <source>
        <dbReference type="Pfam" id="PF12927"/>
    </source>
</evidence>
<feature type="compositionally biased region" description="Acidic residues" evidence="1">
    <location>
        <begin position="300"/>
        <end position="323"/>
    </location>
</feature>
<name>A0A5N5QVK2_9AGAM</name>
<dbReference type="OrthoDB" id="21413at2759"/>
<dbReference type="Proteomes" id="UP000383932">
    <property type="component" value="Unassembled WGS sequence"/>
</dbReference>
<accession>A0A5N5QVK2</accession>
<dbReference type="InterPro" id="IPR024325">
    <property type="entry name" value="DUF3835"/>
</dbReference>
<proteinExistence type="predicted"/>
<feature type="compositionally biased region" description="Low complexity" evidence="1">
    <location>
        <begin position="545"/>
        <end position="554"/>
    </location>
</feature>
<reference evidence="3 4" key="1">
    <citation type="journal article" date="2019" name="Fungal Biol. Biotechnol.">
        <title>Draft genome sequence of fastidious pathogen Ceratobasidium theobromae, which causes vascular-streak dieback in Theobroma cacao.</title>
        <authorList>
            <person name="Ali S.S."/>
            <person name="Asman A."/>
            <person name="Shao J."/>
            <person name="Firmansyah A.P."/>
            <person name="Susilo A.W."/>
            <person name="Rosmana A."/>
            <person name="McMahon P."/>
            <person name="Junaid M."/>
            <person name="Guest D."/>
            <person name="Kheng T.Y."/>
            <person name="Meinhardt L.W."/>
            <person name="Bailey B.A."/>
        </authorList>
    </citation>
    <scope>NUCLEOTIDE SEQUENCE [LARGE SCALE GENOMIC DNA]</scope>
    <source>
        <strain evidence="3 4">CT2</strain>
    </source>
</reference>
<feature type="compositionally biased region" description="Basic and acidic residues" evidence="1">
    <location>
        <begin position="324"/>
        <end position="335"/>
    </location>
</feature>
<feature type="compositionally biased region" description="Basic and acidic residues" evidence="1">
    <location>
        <begin position="660"/>
        <end position="676"/>
    </location>
</feature>
<dbReference type="AlphaFoldDB" id="A0A5N5QVK2"/>
<feature type="compositionally biased region" description="Polar residues" evidence="1">
    <location>
        <begin position="534"/>
        <end position="544"/>
    </location>
</feature>
<gene>
    <name evidence="3" type="ORF">CTheo_805</name>
</gene>
<feature type="compositionally biased region" description="Acidic residues" evidence="1">
    <location>
        <begin position="336"/>
        <end position="348"/>
    </location>
</feature>
<sequence length="676" mass="72582">MSATWEPEVRSVAAGKQEALRAILNYLVPNGEVTLPENADVEKLAEKLDELLANKGGLNAYTNVPRDDQGRLLNEEGLPIMEIMEPVTGEPSAVRLSPIDVKPSSVSVSDQAQLSPLPNWALSPAALAARQRERDRILDMLEREEEEEFARETADAANDTTRNKVPRSSGSTTPPRTLDSIIRASKTEPNGLAFSSPSLDSQDQGDSRFSKDSGTAATSQEASATRKPKKQKSVSFADPPADSGSQRPTLEPTLDWGDVIPVRIDSSRPGSAKSHGVMKDLVVERPFAGLKSVPTRLADSDDEGDGEDLNEVQSTSDDEESEAEVPKEAFDRQETSDEETDGEEAIVDADDTDFDEVMLQREIALAYYARRSQMGAGVTSGPLSELNLMGQLPSRNNVEEGISEKRELESNISHFRGSRLRTDPQTLINSAVQFGRVVDGQLVADEISDKGVSVSVDELIGGTNAGQGDMTDKMIELLRGGGCSSDYSTDPKLSQRVPGKESILSQVLDSKLSSTLSTTGRALAVKSKPKSPIASATSNRGSSRQTAPAHAPQAPQPIIIESGFGFDPAFQIAPKPRSGAMKPVAPMAETIKERVLAPDSPSSSIRGKGTSSFAQERRLVTPSSEPQLSVASASNTNDSSVANRDMVERPPSTTTSRSAEPSKKVSRFRAERAGWL</sequence>
<evidence type="ECO:0000256" key="1">
    <source>
        <dbReference type="SAM" id="MobiDB-lite"/>
    </source>
</evidence>
<feature type="compositionally biased region" description="Polar residues" evidence="1">
    <location>
        <begin position="212"/>
        <end position="223"/>
    </location>
</feature>
<evidence type="ECO:0000313" key="3">
    <source>
        <dbReference type="EMBL" id="KAB5595792.1"/>
    </source>
</evidence>
<feature type="region of interest" description="Disordered" evidence="1">
    <location>
        <begin position="293"/>
        <end position="348"/>
    </location>
</feature>
<feature type="compositionally biased region" description="Polar residues" evidence="1">
    <location>
        <begin position="193"/>
        <end position="204"/>
    </location>
</feature>
<feature type="compositionally biased region" description="Polar residues" evidence="1">
    <location>
        <begin position="600"/>
        <end position="614"/>
    </location>
</feature>
<feature type="region of interest" description="Disordered" evidence="1">
    <location>
        <begin position="521"/>
        <end position="554"/>
    </location>
</feature>